<evidence type="ECO:0000256" key="4">
    <source>
        <dbReference type="ARBA" id="ARBA00022692"/>
    </source>
</evidence>
<dbReference type="Gene3D" id="3.40.190.10">
    <property type="entry name" value="Periplasmic binding protein-like II"/>
    <property type="match status" value="2"/>
</dbReference>
<gene>
    <name evidence="17" type="ORF">COLO4_19559</name>
</gene>
<dbReference type="PIRSF" id="PIRSF037090">
    <property type="entry name" value="Iontro_Glu-like_rcpt_pln"/>
    <property type="match status" value="1"/>
</dbReference>
<dbReference type="Proteomes" id="UP000187203">
    <property type="component" value="Unassembled WGS sequence"/>
</dbReference>
<keyword evidence="12 13" id="KW-0407">Ion channel</keyword>
<dbReference type="FunFam" id="3.40.190.10:FF:000217">
    <property type="entry name" value="Glutamate receptor"/>
    <property type="match status" value="1"/>
</dbReference>
<evidence type="ECO:0000256" key="14">
    <source>
        <dbReference type="SAM" id="MobiDB-lite"/>
    </source>
</evidence>
<comment type="function">
    <text evidence="13">Glutamate-gated receptor that probably acts as non-selective cation channel.</text>
</comment>
<protein>
    <recommendedName>
        <fullName evidence="13">Glutamate receptor</fullName>
    </recommendedName>
</protein>
<evidence type="ECO:0000256" key="5">
    <source>
        <dbReference type="ARBA" id="ARBA00022729"/>
    </source>
</evidence>
<evidence type="ECO:0000256" key="7">
    <source>
        <dbReference type="ARBA" id="ARBA00023065"/>
    </source>
</evidence>
<dbReference type="FunFam" id="3.40.50.2300:FF:000188">
    <property type="entry name" value="Glutamate receptor"/>
    <property type="match status" value="1"/>
</dbReference>
<evidence type="ECO:0000313" key="17">
    <source>
        <dbReference type="EMBL" id="OMO89850.1"/>
    </source>
</evidence>
<evidence type="ECO:0000256" key="8">
    <source>
        <dbReference type="ARBA" id="ARBA00023136"/>
    </source>
</evidence>
<keyword evidence="4 15" id="KW-0812">Transmembrane</keyword>
<keyword evidence="7 13" id="KW-0406">Ion transport</keyword>
<reference evidence="18" key="1">
    <citation type="submission" date="2013-09" db="EMBL/GenBank/DDBJ databases">
        <title>Corchorus olitorius genome sequencing.</title>
        <authorList>
            <person name="Alam M."/>
            <person name="Haque M.S."/>
            <person name="Islam M.S."/>
            <person name="Emdad E.M."/>
            <person name="Islam M.M."/>
            <person name="Ahmed B."/>
            <person name="Halim A."/>
            <person name="Hossen Q.M.M."/>
            <person name="Hossain M.Z."/>
            <person name="Ahmed R."/>
            <person name="Khan M.M."/>
            <person name="Islam R."/>
            <person name="Rashid M.M."/>
            <person name="Khan S.A."/>
            <person name="Rahman M.S."/>
            <person name="Alam M."/>
            <person name="Yahiya A.S."/>
            <person name="Khan M.S."/>
            <person name="Azam M.S."/>
            <person name="Haque T."/>
            <person name="Lashkar M.Z.H."/>
            <person name="Akhand A.I."/>
            <person name="Morshed G."/>
            <person name="Roy S."/>
            <person name="Uddin K.S."/>
            <person name="Rabeya T."/>
            <person name="Hossain A.S."/>
            <person name="Chowdhury A."/>
            <person name="Snigdha A.R."/>
            <person name="Mortoza M.S."/>
            <person name="Matin S.A."/>
            <person name="Hoque S.M.E."/>
            <person name="Islam M.K."/>
            <person name="Roy D.K."/>
            <person name="Haider R."/>
            <person name="Moosa M.M."/>
            <person name="Elias S.M."/>
            <person name="Hasan A.M."/>
            <person name="Jahan S."/>
            <person name="Shafiuddin M."/>
            <person name="Mahmood N."/>
            <person name="Shommy N.S."/>
        </authorList>
    </citation>
    <scope>NUCLEOTIDE SEQUENCE [LARGE SCALE GENOMIC DNA]</scope>
    <source>
        <strain evidence="18">cv. O-4</strain>
    </source>
</reference>
<dbReference type="SUPFAM" id="SSF53822">
    <property type="entry name" value="Periplasmic binding protein-like I"/>
    <property type="match status" value="1"/>
</dbReference>
<evidence type="ECO:0000256" key="3">
    <source>
        <dbReference type="ARBA" id="ARBA00022448"/>
    </source>
</evidence>
<keyword evidence="6 15" id="KW-1133">Transmembrane helix</keyword>
<evidence type="ECO:0000313" key="18">
    <source>
        <dbReference type="Proteomes" id="UP000187203"/>
    </source>
</evidence>
<accession>A0A1R3J4V9</accession>
<dbReference type="EMBL" id="AWUE01016654">
    <property type="protein sequence ID" value="OMO89850.1"/>
    <property type="molecule type" value="Genomic_DNA"/>
</dbReference>
<dbReference type="Pfam" id="PF00060">
    <property type="entry name" value="Lig_chan"/>
    <property type="match status" value="1"/>
</dbReference>
<keyword evidence="11 13" id="KW-1071">Ligand-gated ion channel</keyword>
<evidence type="ECO:0000256" key="6">
    <source>
        <dbReference type="ARBA" id="ARBA00022989"/>
    </source>
</evidence>
<dbReference type="OrthoDB" id="981377at2759"/>
<evidence type="ECO:0000256" key="9">
    <source>
        <dbReference type="ARBA" id="ARBA00023170"/>
    </source>
</evidence>
<keyword evidence="9 13" id="KW-0675">Receptor</keyword>
<dbReference type="InterPro" id="IPR028082">
    <property type="entry name" value="Peripla_BP_I"/>
</dbReference>
<evidence type="ECO:0000256" key="11">
    <source>
        <dbReference type="ARBA" id="ARBA00023286"/>
    </source>
</evidence>
<keyword evidence="8 13" id="KW-0472">Membrane</keyword>
<proteinExistence type="inferred from homology"/>
<feature type="transmembrane region" description="Helical" evidence="15">
    <location>
        <begin position="689"/>
        <end position="712"/>
    </location>
</feature>
<dbReference type="PANTHER" id="PTHR18966">
    <property type="entry name" value="IONOTROPIC GLUTAMATE RECEPTOR"/>
    <property type="match status" value="1"/>
</dbReference>
<dbReference type="GO" id="GO:0015276">
    <property type="term" value="F:ligand-gated monoatomic ion channel activity"/>
    <property type="evidence" value="ECO:0007669"/>
    <property type="project" value="InterPro"/>
</dbReference>
<feature type="transmembrane region" description="Helical" evidence="15">
    <location>
        <begin position="507"/>
        <end position="525"/>
    </location>
</feature>
<dbReference type="InterPro" id="IPR001320">
    <property type="entry name" value="Iontro_rcpt_C"/>
</dbReference>
<dbReference type="SUPFAM" id="SSF53850">
    <property type="entry name" value="Periplasmic binding protein-like II"/>
    <property type="match status" value="1"/>
</dbReference>
<feature type="domain" description="Ionotropic glutamate receptor C-terminal" evidence="16">
    <location>
        <begin position="319"/>
        <end position="666"/>
    </location>
</feature>
<dbReference type="Gene3D" id="3.40.50.2300">
    <property type="match status" value="1"/>
</dbReference>
<comment type="subcellular location">
    <subcellularLocation>
        <location evidence="1">Membrane</location>
        <topology evidence="1">Multi-pass membrane protein</topology>
    </subcellularLocation>
</comment>
<dbReference type="InterPro" id="IPR001828">
    <property type="entry name" value="ANF_lig-bd_rcpt"/>
</dbReference>
<evidence type="ECO:0000256" key="12">
    <source>
        <dbReference type="ARBA" id="ARBA00023303"/>
    </source>
</evidence>
<evidence type="ECO:0000259" key="16">
    <source>
        <dbReference type="SMART" id="SM00079"/>
    </source>
</evidence>
<dbReference type="CDD" id="cd13686">
    <property type="entry name" value="GluR_Plant"/>
    <property type="match status" value="1"/>
</dbReference>
<dbReference type="AlphaFoldDB" id="A0A1R3J4V9"/>
<dbReference type="InterPro" id="IPR015683">
    <property type="entry name" value="Ionotropic_Glu_rcpt"/>
</dbReference>
<dbReference type="GO" id="GO:0016020">
    <property type="term" value="C:membrane"/>
    <property type="evidence" value="ECO:0007669"/>
    <property type="project" value="UniProtKB-SubCell"/>
</dbReference>
<evidence type="ECO:0000256" key="13">
    <source>
        <dbReference type="PIRNR" id="PIRNR037090"/>
    </source>
</evidence>
<keyword evidence="5" id="KW-0732">Signal</keyword>
<keyword evidence="3 13" id="KW-0813">Transport</keyword>
<evidence type="ECO:0000256" key="10">
    <source>
        <dbReference type="ARBA" id="ARBA00023180"/>
    </source>
</evidence>
<feature type="compositionally biased region" description="Low complexity" evidence="14">
    <location>
        <begin position="743"/>
        <end position="756"/>
    </location>
</feature>
<dbReference type="Gene3D" id="1.10.287.70">
    <property type="match status" value="1"/>
</dbReference>
<dbReference type="Pfam" id="PF01094">
    <property type="entry name" value="ANF_receptor"/>
    <property type="match status" value="1"/>
</dbReference>
<feature type="transmembrane region" description="Helical" evidence="15">
    <location>
        <begin position="445"/>
        <end position="465"/>
    </location>
</feature>
<keyword evidence="18" id="KW-1185">Reference proteome</keyword>
<keyword evidence="10" id="KW-0325">Glycoprotein</keyword>
<evidence type="ECO:0000256" key="1">
    <source>
        <dbReference type="ARBA" id="ARBA00004141"/>
    </source>
</evidence>
<dbReference type="SMART" id="SM00079">
    <property type="entry name" value="PBPe"/>
    <property type="match status" value="1"/>
</dbReference>
<dbReference type="InterPro" id="IPR017103">
    <property type="entry name" value="Iontropic_Glu_rcpt_pln"/>
</dbReference>
<feature type="region of interest" description="Disordered" evidence="14">
    <location>
        <begin position="731"/>
        <end position="769"/>
    </location>
</feature>
<comment type="caution">
    <text evidence="17">The sequence shown here is derived from an EMBL/GenBank/DDBJ whole genome shotgun (WGS) entry which is preliminary data.</text>
</comment>
<comment type="similarity">
    <text evidence="2 13">Belongs to the glutamate-gated ion channel (TC 1.A.10.1) family.</text>
</comment>
<name>A0A1R3J4V9_9ROSI</name>
<evidence type="ECO:0000256" key="15">
    <source>
        <dbReference type="SAM" id="Phobius"/>
    </source>
</evidence>
<evidence type="ECO:0000256" key="2">
    <source>
        <dbReference type="ARBA" id="ARBA00008685"/>
    </source>
</evidence>
<sequence>MYRNHILVFFEASFAIKLGESSSLPQSPYLIRTAIADFSRLAKAVVSILENFKWKEVAVIYEDTKYGNAIFPYLTNAVENSSIHVFHKTAIPTSADDVQISEELKLMLATVQSKVLVVHMTSALASRLLVLANKAGILSQGYSWLVTDGFSNFVETMDPIALDSMKGVIGVRPYVPNTKGLKNFKTRYKSLSLMNQSNETSDQLNIVGLWAYDTIWALAMTVERIGTMNSSSPREILEEILGTGFRGISGDFDLVNGQLQPSIFQVFDLTESGQRIIGYWNLDQGYLVGSAGNKLMIKKIIRPEDGTRRNLGEMPAVGHYIIGVPMKPGFPEFINIDPNNYNKINFAYDFPGFSIEVFESVWNALALPNNATYEFLTVDGTYDELCCKVDNKNIHAAVGDISIVASRTNCVDFTLPYLESEVTMLIKVSHAEPTSMWIFLKPLSWDLWLTIICICIFIGFVVRVLDRRGSTLFSGSRRKQLSTILMFPCLSVAIPQRDMVATNCSRLVLVLWIFLAFVLMQSYTANLSSILTVKQLQPTIPTLKELQKQYVGYQDGSFVKGLLINQLGFKEEMLRPYGSAEDYREALCNGSDNGGVAAIFDEIPYIKLFLAEYTTGYVMAGPTYRTDGLGFAFPIGSPLVANFSRAILNFTQGKNMTSIEKKYFGKLSVDQYDTGPVSSSSPSLSTRSFGGLFLIIGIVVLLAMVVSENHILGTFIRRYIFRCISDDDIPGSIQPTSEDEMTETNNQENRNQMNRNEPTEEATIEVQSS</sequence>
<organism evidence="17 18">
    <name type="scientific">Corchorus olitorius</name>
    <dbReference type="NCBI Taxonomy" id="93759"/>
    <lineage>
        <taxon>Eukaryota</taxon>
        <taxon>Viridiplantae</taxon>
        <taxon>Streptophyta</taxon>
        <taxon>Embryophyta</taxon>
        <taxon>Tracheophyta</taxon>
        <taxon>Spermatophyta</taxon>
        <taxon>Magnoliopsida</taxon>
        <taxon>eudicotyledons</taxon>
        <taxon>Gunneridae</taxon>
        <taxon>Pentapetalae</taxon>
        <taxon>rosids</taxon>
        <taxon>malvids</taxon>
        <taxon>Malvales</taxon>
        <taxon>Malvaceae</taxon>
        <taxon>Grewioideae</taxon>
        <taxon>Apeibeae</taxon>
        <taxon>Corchorus</taxon>
    </lineage>
</organism>